<dbReference type="GO" id="GO:0005829">
    <property type="term" value="C:cytosol"/>
    <property type="evidence" value="ECO:0007669"/>
    <property type="project" value="TreeGrafter"/>
</dbReference>
<dbReference type="InParanoid" id="G4N8Q4"/>
<dbReference type="OMA" id="RHETFRT"/>
<name>G4N8Q4_PYRO7</name>
<proteinExistence type="predicted"/>
<dbReference type="GeneID" id="2684376"/>
<dbReference type="eggNOG" id="KOG1202">
    <property type="taxonomic scope" value="Eukaryota"/>
</dbReference>
<feature type="domain" description="Condensation" evidence="1">
    <location>
        <begin position="3"/>
        <end position="413"/>
    </location>
</feature>
<evidence type="ECO:0000259" key="1">
    <source>
        <dbReference type="Pfam" id="PF00668"/>
    </source>
</evidence>
<dbReference type="GO" id="GO:0009239">
    <property type="term" value="P:enterobactin biosynthetic process"/>
    <property type="evidence" value="ECO:0007669"/>
    <property type="project" value="TreeGrafter"/>
</dbReference>
<dbReference type="PANTHER" id="PTHR45527">
    <property type="entry name" value="NONRIBOSOMAL PEPTIDE SYNTHETASE"/>
    <property type="match status" value="1"/>
</dbReference>
<dbReference type="HOGENOM" id="CLU_659008_0_0_1"/>
<dbReference type="VEuPathDB" id="FungiDB:MGG_06221"/>
<keyword evidence="3" id="KW-1185">Reference proteome</keyword>
<reference evidence="2 3" key="1">
    <citation type="journal article" date="2005" name="Nature">
        <title>The genome sequence of the rice blast fungus Magnaporthe grisea.</title>
        <authorList>
            <person name="Dean R.A."/>
            <person name="Talbot N.J."/>
            <person name="Ebbole D.J."/>
            <person name="Farman M.L."/>
            <person name="Mitchell T.K."/>
            <person name="Orbach M.J."/>
            <person name="Thon M."/>
            <person name="Kulkarni R."/>
            <person name="Xu J.R."/>
            <person name="Pan H."/>
            <person name="Read N.D."/>
            <person name="Lee Y.H."/>
            <person name="Carbone I."/>
            <person name="Brown D."/>
            <person name="Oh Y.Y."/>
            <person name="Donofrio N."/>
            <person name="Jeong J.S."/>
            <person name="Soanes D.M."/>
            <person name="Djonovic S."/>
            <person name="Kolomiets E."/>
            <person name="Rehmeyer C."/>
            <person name="Li W."/>
            <person name="Harding M."/>
            <person name="Kim S."/>
            <person name="Lebrun M.H."/>
            <person name="Bohnert H."/>
            <person name="Coughlan S."/>
            <person name="Butler J."/>
            <person name="Calvo S."/>
            <person name="Ma L.J."/>
            <person name="Nicol R."/>
            <person name="Purcell S."/>
            <person name="Nusbaum C."/>
            <person name="Galagan J.E."/>
            <person name="Birren B.W."/>
        </authorList>
    </citation>
    <scope>NUCLEOTIDE SEQUENCE [LARGE SCALE GENOMIC DNA]</scope>
    <source>
        <strain evidence="3">70-15 / ATCC MYA-4617 / FGSC 8958</strain>
    </source>
</reference>
<dbReference type="RefSeq" id="XP_003717369.1">
    <property type="nucleotide sequence ID" value="XM_003717321.1"/>
</dbReference>
<dbReference type="GO" id="GO:0009366">
    <property type="term" value="C:enterobactin synthetase complex"/>
    <property type="evidence" value="ECO:0007669"/>
    <property type="project" value="TreeGrafter"/>
</dbReference>
<dbReference type="SUPFAM" id="SSF52777">
    <property type="entry name" value="CoA-dependent acyltransferases"/>
    <property type="match status" value="2"/>
</dbReference>
<dbReference type="InterPro" id="IPR001242">
    <property type="entry name" value="Condensation_dom"/>
</dbReference>
<accession>G4N8Q4</accession>
<protein>
    <recommendedName>
        <fullName evidence="1">Condensation domain-containing protein</fullName>
    </recommendedName>
</protein>
<reference key="2">
    <citation type="submission" date="2011-05" db="EMBL/GenBank/DDBJ databases">
        <title>The Genome Sequence of Magnaporthe oryzae 70-15.</title>
        <authorList>
            <consortium name="The Broad Institute Genome Sequencing Platform"/>
            <person name="Ma L.-J."/>
            <person name="Dead R."/>
            <person name="Young S.K."/>
            <person name="Zeng Q."/>
            <person name="Gargeya S."/>
            <person name="Fitzgerald M."/>
            <person name="Haas B."/>
            <person name="Abouelleil A."/>
            <person name="Alvarado L."/>
            <person name="Arachchi H.M."/>
            <person name="Berlin A."/>
            <person name="Brown A."/>
            <person name="Chapman S.B."/>
            <person name="Chen Z."/>
            <person name="Dunbar C."/>
            <person name="Freedman E."/>
            <person name="Gearin G."/>
            <person name="Gellesch M."/>
            <person name="Goldberg J."/>
            <person name="Griggs A."/>
            <person name="Gujja S."/>
            <person name="Heiman D."/>
            <person name="Howarth C."/>
            <person name="Larson L."/>
            <person name="Lui A."/>
            <person name="MacDonald P.J.P."/>
            <person name="Mehta T."/>
            <person name="Montmayeur A."/>
            <person name="Murphy C."/>
            <person name="Neiman D."/>
            <person name="Pearson M."/>
            <person name="Priest M."/>
            <person name="Roberts A."/>
            <person name="Saif S."/>
            <person name="Shea T."/>
            <person name="Shenoy N."/>
            <person name="Sisk P."/>
            <person name="Stolte C."/>
            <person name="Sykes S."/>
            <person name="Yandava C."/>
            <person name="Wortman J."/>
            <person name="Nusbaum C."/>
            <person name="Birren B."/>
        </authorList>
    </citation>
    <scope>NUCLEOTIDE SEQUENCE</scope>
    <source>
        <strain>70-15</strain>
    </source>
</reference>
<dbReference type="OrthoDB" id="329835at2759"/>
<evidence type="ECO:0000313" key="2">
    <source>
        <dbReference type="EMBL" id="EHA51050.1"/>
    </source>
</evidence>
<dbReference type="Gene3D" id="3.30.559.30">
    <property type="entry name" value="Nonribosomal peptide synthetase, condensation domain"/>
    <property type="match status" value="1"/>
</dbReference>
<dbReference type="KEGG" id="mgr:MGG_06221"/>
<dbReference type="GO" id="GO:0031177">
    <property type="term" value="F:phosphopantetheine binding"/>
    <property type="evidence" value="ECO:0007669"/>
    <property type="project" value="TreeGrafter"/>
</dbReference>
<dbReference type="STRING" id="242507.G4N8Q4"/>
<dbReference type="Proteomes" id="UP000009058">
    <property type="component" value="Chromosome 4"/>
</dbReference>
<dbReference type="EMBL" id="CM001234">
    <property type="protein sequence ID" value="EHA51050.1"/>
    <property type="molecule type" value="Genomic_DNA"/>
</dbReference>
<evidence type="ECO:0000313" key="3">
    <source>
        <dbReference type="Proteomes" id="UP000009058"/>
    </source>
</evidence>
<dbReference type="InterPro" id="IPR023213">
    <property type="entry name" value="CAT-like_dom_sf"/>
</dbReference>
<dbReference type="SMR" id="G4N8Q4"/>
<dbReference type="GO" id="GO:0043041">
    <property type="term" value="P:amino acid activation for nonribosomal peptide biosynthetic process"/>
    <property type="evidence" value="ECO:0007669"/>
    <property type="project" value="TreeGrafter"/>
</dbReference>
<sequence length="417" mass="44568">MFLSGKMHVGRFSRAWNMSFARHETFRTAFVEEADGTVMQEILRRPRVHLVLRHVADRDEAVRCYEAIKTETYDLAAGEGVKLVLFRWGGDSSLLVYGYHRLVGDGSTTENLFAEAAQLYAGARLPAPALQYSQFAARQAADLAAGRLQDDVAYWTALLADAPPVRPLPVLALPHATPGNAAGPPSWAHHTATLRLPESTALGVREVSRRFRASPVHLYLAALHVLLARAAEAAGGSSDICIGLSDTGRAGGAGDATAMGFFANTLPLRVAGCAVDRPFGDQVSAAKAALAGAVLHSRLPYPALLERLGKARGGTAREDVMPLFQAVLDYRQGATESGAIGDSVIVDTLVSREAMPYDIGLDISDDPGRSPLLTLRLQTSLYGASDAHLLLRAYHSIVSAVVQNPAMRLGDVPLSLD</sequence>
<dbReference type="Pfam" id="PF00668">
    <property type="entry name" value="Condensation"/>
    <property type="match status" value="1"/>
</dbReference>
<dbReference type="Gene3D" id="3.30.559.10">
    <property type="entry name" value="Chloramphenicol acetyltransferase-like domain"/>
    <property type="match status" value="1"/>
</dbReference>
<dbReference type="GO" id="GO:0047527">
    <property type="term" value="F:2,3-dihydroxybenzoate-serine ligase activity"/>
    <property type="evidence" value="ECO:0007669"/>
    <property type="project" value="TreeGrafter"/>
</dbReference>
<gene>
    <name evidence="2" type="ORF">MGG_06221</name>
</gene>
<dbReference type="PANTHER" id="PTHR45527:SF1">
    <property type="entry name" value="FATTY ACID SYNTHASE"/>
    <property type="match status" value="1"/>
</dbReference>
<dbReference type="AlphaFoldDB" id="G4N8Q4"/>
<organism evidence="2 3">
    <name type="scientific">Pyricularia oryzae (strain 70-15 / ATCC MYA-4617 / FGSC 8958)</name>
    <name type="common">Rice blast fungus</name>
    <name type="synonym">Magnaporthe oryzae</name>
    <dbReference type="NCBI Taxonomy" id="242507"/>
    <lineage>
        <taxon>Eukaryota</taxon>
        <taxon>Fungi</taxon>
        <taxon>Dikarya</taxon>
        <taxon>Ascomycota</taxon>
        <taxon>Pezizomycotina</taxon>
        <taxon>Sordariomycetes</taxon>
        <taxon>Sordariomycetidae</taxon>
        <taxon>Magnaporthales</taxon>
        <taxon>Pyriculariaceae</taxon>
        <taxon>Pyricularia</taxon>
    </lineage>
</organism>